<evidence type="ECO:0000313" key="2">
    <source>
        <dbReference type="EMBL" id="AGT43741.1"/>
    </source>
</evidence>
<organism evidence="2 3">
    <name type="scientific">Treponema pedis str. T A4</name>
    <dbReference type="NCBI Taxonomy" id="1291379"/>
    <lineage>
        <taxon>Bacteria</taxon>
        <taxon>Pseudomonadati</taxon>
        <taxon>Spirochaetota</taxon>
        <taxon>Spirochaetia</taxon>
        <taxon>Spirochaetales</taxon>
        <taxon>Treponemataceae</taxon>
        <taxon>Treponema</taxon>
    </lineage>
</organism>
<proteinExistence type="predicted"/>
<keyword evidence="3" id="KW-1185">Reference proteome</keyword>
<gene>
    <name evidence="2" type="ORF">TPE_1246</name>
</gene>
<name>S6A3P0_9SPIR</name>
<evidence type="ECO:0000313" key="3">
    <source>
        <dbReference type="Proteomes" id="UP000015620"/>
    </source>
</evidence>
<dbReference type="PANTHER" id="PTHR43682">
    <property type="entry name" value="LACTATE UTILIZATION PROTEIN C"/>
    <property type="match status" value="1"/>
</dbReference>
<dbReference type="Gene3D" id="3.40.50.10420">
    <property type="entry name" value="NagB/RpiA/CoA transferase-like"/>
    <property type="match status" value="1"/>
</dbReference>
<dbReference type="STRING" id="1291379.TPE_1246"/>
<accession>S6A3P0</accession>
<evidence type="ECO:0000259" key="1">
    <source>
        <dbReference type="Pfam" id="PF02589"/>
    </source>
</evidence>
<reference evidence="2 3" key="1">
    <citation type="journal article" date="2013" name="PLoS ONE">
        <title>Genome-Wide Relatedness of Treponema pedis, from Gingiva and Necrotic Skin Lesions of Pigs, with the Human Oral Pathogen Treponema denticola.</title>
        <authorList>
            <person name="Svartstrom O."/>
            <person name="Mushtaq M."/>
            <person name="Pringle M."/>
            <person name="Segerman B."/>
        </authorList>
    </citation>
    <scope>NUCLEOTIDE SEQUENCE [LARGE SCALE GENOMIC DNA]</scope>
    <source>
        <strain evidence="2">T A4</strain>
    </source>
</reference>
<sequence>MNKNFIFKDKFKRVRVAMSSMTDDLYNLFKKNLESVNGSCRRVSKAGLGKAVAEVFKEQGISSTCVFESEFLKEAAVVSELEAAGITVHTDHIRLHAETDKGGVSEAQHGIAELGTIVQEQDDVDGRIVATMSEYYIGIIKGSLIVPTYDDMFDILSAMPLLPNYIGFITGPSRTADIECVATVGVHGPIDVCIIVVEDE</sequence>
<dbReference type="EMBL" id="CP004120">
    <property type="protein sequence ID" value="AGT43741.1"/>
    <property type="molecule type" value="Genomic_DNA"/>
</dbReference>
<feature type="domain" description="LUD" evidence="1">
    <location>
        <begin position="28"/>
        <end position="197"/>
    </location>
</feature>
<dbReference type="PATRIC" id="fig|1291379.3.peg.1243"/>
<protein>
    <submittedName>
        <fullName evidence="2">(Fe-S)-binding protein</fullName>
    </submittedName>
</protein>
<dbReference type="AlphaFoldDB" id="S6A3P0"/>
<dbReference type="InterPro" id="IPR024185">
    <property type="entry name" value="FTHF_cligase-like_sf"/>
</dbReference>
<dbReference type="PANTHER" id="PTHR43682:SF1">
    <property type="entry name" value="LACTATE UTILIZATION PROTEIN C"/>
    <property type="match status" value="1"/>
</dbReference>
<dbReference type="Pfam" id="PF02589">
    <property type="entry name" value="LUD_dom"/>
    <property type="match status" value="1"/>
</dbReference>
<dbReference type="KEGG" id="tped:TPE_1246"/>
<dbReference type="InterPro" id="IPR003741">
    <property type="entry name" value="LUD_dom"/>
</dbReference>
<dbReference type="Proteomes" id="UP000015620">
    <property type="component" value="Chromosome"/>
</dbReference>
<dbReference type="InterPro" id="IPR037171">
    <property type="entry name" value="NagB/RpiA_transferase-like"/>
</dbReference>
<dbReference type="HOGENOM" id="CLU_090664_1_3_12"/>
<dbReference type="SUPFAM" id="SSF100950">
    <property type="entry name" value="NagB/RpiA/CoA transferase-like"/>
    <property type="match status" value="1"/>
</dbReference>